<protein>
    <submittedName>
        <fullName evidence="2">Uncharacterized protein</fullName>
    </submittedName>
</protein>
<feature type="region of interest" description="Disordered" evidence="1">
    <location>
        <begin position="1284"/>
        <end position="1322"/>
    </location>
</feature>
<dbReference type="EMBL" id="JAWQEG010000074">
    <property type="protein sequence ID" value="KAK3894968.1"/>
    <property type="molecule type" value="Genomic_DNA"/>
</dbReference>
<feature type="region of interest" description="Disordered" evidence="1">
    <location>
        <begin position="1234"/>
        <end position="1262"/>
    </location>
</feature>
<keyword evidence="3" id="KW-1185">Reference proteome</keyword>
<reference evidence="2" key="1">
    <citation type="submission" date="2023-10" db="EMBL/GenBank/DDBJ databases">
        <title>Genome assemblies of two species of porcelain crab, Petrolisthes cinctipes and Petrolisthes manimaculis (Anomura: Porcellanidae).</title>
        <authorList>
            <person name="Angst P."/>
        </authorList>
    </citation>
    <scope>NUCLEOTIDE SEQUENCE</scope>
    <source>
        <strain evidence="2">PB745_01</strain>
        <tissue evidence="2">Gill</tissue>
    </source>
</reference>
<dbReference type="PANTHER" id="PTHR46704">
    <property type="entry name" value="CXC DOMAIN-CONTAINING PROTEIN-RELATED"/>
    <property type="match status" value="1"/>
</dbReference>
<name>A0AAE1L415_PETCI</name>
<organism evidence="2 3">
    <name type="scientific">Petrolisthes cinctipes</name>
    <name type="common">Flat porcelain crab</name>
    <dbReference type="NCBI Taxonomy" id="88211"/>
    <lineage>
        <taxon>Eukaryota</taxon>
        <taxon>Metazoa</taxon>
        <taxon>Ecdysozoa</taxon>
        <taxon>Arthropoda</taxon>
        <taxon>Crustacea</taxon>
        <taxon>Multicrustacea</taxon>
        <taxon>Malacostraca</taxon>
        <taxon>Eumalacostraca</taxon>
        <taxon>Eucarida</taxon>
        <taxon>Decapoda</taxon>
        <taxon>Pleocyemata</taxon>
        <taxon>Anomura</taxon>
        <taxon>Galatheoidea</taxon>
        <taxon>Porcellanidae</taxon>
        <taxon>Petrolisthes</taxon>
    </lineage>
</organism>
<evidence type="ECO:0000313" key="3">
    <source>
        <dbReference type="Proteomes" id="UP001286313"/>
    </source>
</evidence>
<evidence type="ECO:0000313" key="2">
    <source>
        <dbReference type="EMBL" id="KAK3894968.1"/>
    </source>
</evidence>
<gene>
    <name evidence="2" type="ORF">Pcinc_001261</name>
</gene>
<comment type="caution">
    <text evidence="2">The sequence shown here is derived from an EMBL/GenBank/DDBJ whole genome shotgun (WGS) entry which is preliminary data.</text>
</comment>
<dbReference type="PANTHER" id="PTHR46704:SF9">
    <property type="entry name" value="BHLH DOMAIN-CONTAINING PROTEIN"/>
    <property type="match status" value="1"/>
</dbReference>
<dbReference type="Proteomes" id="UP001286313">
    <property type="component" value="Unassembled WGS sequence"/>
</dbReference>
<evidence type="ECO:0000256" key="1">
    <source>
        <dbReference type="SAM" id="MobiDB-lite"/>
    </source>
</evidence>
<feature type="compositionally biased region" description="Polar residues" evidence="1">
    <location>
        <begin position="1242"/>
        <end position="1253"/>
    </location>
</feature>
<sequence>MKGKEEARQFVRTIGGCESLRQRAELSTNERVKSLIRSGVDLIAADAWYHRSCRAKFLSETDRAVQKAPMESSVSPQLCHKNASASICSYIQVEVIEEKRSIFVSGLLEMYKAEYISMGGDQADVESYWAQNLQRKTSISFGDKIKIKLADQRRGNFVCNSVVPEDEAFARLHCDAEEHLQNDKLRWAALHLRSQIMKLPKSRTPNPATVQNLKESAPDIPAQIDLFFRSLLGCLTPKFRGAQKDGFDCKVTSMASDAIFNVTGGTVKPWKHTAVGLGMASLTGSKLTLQILNRSGHSISYSETKGIETEFAYSVESCDHHAPDDIKLNPGLATASVWDNNDANVETLDGKATLHTTVGHTYQNVSRDTRGPTANASGFREGRNRRQFVGAPRDIPPFRQSLKKATFVCSTKEMNIDEKIQLKPLDLYWFGWLQDGNTPLHSGFISLYVKDPLPIQRICHMDPISRSPTNNDVVRETMVRTMSIAKETGQSYGIVTYDLAVSIKAYSIQEIERPLFDKLLVMLGNFHIELAFFGAVVPAEEYEGFPEVMKNVPTDPTYMEEGHLEKPIILEHLRKFEDFFLKARNGEFGATTQFWGIYIFLINRIHRELQRCVKMNDVDGYIDIFPALLDVFFALHRPNYTRWGTLFIQRLLTADPALRDVLQKGAFSVRRTSKNYSISAVDLSLEQSVNRVSASSMRGIVSFRNSETALRRWSLTMTQRALAVTELRALTGLEISEQATAQCRPSRIRKDNDQMKFLSEKIDESCNPFSVDAPTSLVNVATGYAASKTTENYLLKTLQRGSNAREKFKEEWKSNSGRFLQPVKRTKIQNFAAENVKRKVNVPALQKAITNAEGLHDAFIRLIVAVGEEIGFDLRNVLSFPIISYPLSIAHCDGSRVKTDKAALLNMLESMQTVPFTENDLPQEYAQIFDGGLLLHSTVSQTNIGASYGSIARSMLSTVCKGSATEVHVCLDKYVTNSIKDSERKLRRAIDSQNTITGLDQKMRQNCQKLLGNSNFKNELGKFLLHEWGKEHYCNIFGGKTGIVSYGGDCYQYIPDDQLQMISVTKPAHLQGDHEEADTLIAFHAATITAGHIIVRASDTDVLVFLKGAIGSQRPEVRSMSNIILDCGMGNTRRFINASNNVEVLEECKSGLPQALPGYHAFTGCDFTSAFYRKGKVKPFNIMKKDATRIFVEIFISMGDITGDVDADIASKFVCQIYASNDWKSSQGESACQHQKGGLRAITTNSPNPQNEDSPIAISGGTSETTFYNLPGLRGQQFHRACSRQVLVTQDPENPEELDELIESEDEPWSKDSDSDQEDDNE</sequence>
<proteinExistence type="predicted"/>
<accession>A0AAE1L415</accession>
<feature type="compositionally biased region" description="Acidic residues" evidence="1">
    <location>
        <begin position="1293"/>
        <end position="1307"/>
    </location>
</feature>